<dbReference type="Proteomes" id="UP000034001">
    <property type="component" value="Unassembled WGS sequence"/>
</dbReference>
<accession>A0A0F8HJC8</accession>
<name>A0A0F8HJC8_METMZ</name>
<protein>
    <recommendedName>
        <fullName evidence="1">Filamentation induced by cAMP protein Fic-like C-terminal domain-containing protein</fullName>
    </recommendedName>
</protein>
<evidence type="ECO:0000313" key="3">
    <source>
        <dbReference type="Proteomes" id="UP000034001"/>
    </source>
</evidence>
<organism evidence="2 3">
    <name type="scientific">Methanosarcina mazei</name>
    <name type="common">Methanosarcina frisia</name>
    <dbReference type="NCBI Taxonomy" id="2209"/>
    <lineage>
        <taxon>Archaea</taxon>
        <taxon>Methanobacteriati</taxon>
        <taxon>Methanobacteriota</taxon>
        <taxon>Stenosarchaea group</taxon>
        <taxon>Methanomicrobia</taxon>
        <taxon>Methanosarcinales</taxon>
        <taxon>Methanosarcinaceae</taxon>
        <taxon>Methanosarcina</taxon>
    </lineage>
</organism>
<feature type="domain" description="Filamentation induced by cAMP protein Fic-like C-terminal" evidence="1">
    <location>
        <begin position="27"/>
        <end position="84"/>
    </location>
</feature>
<dbReference type="EMBL" id="JJPO01000002">
    <property type="protein sequence ID" value="KKG76786.1"/>
    <property type="molecule type" value="Genomic_DNA"/>
</dbReference>
<comment type="caution">
    <text evidence="2">The sequence shown here is derived from an EMBL/GenBank/DDBJ whole genome shotgun (WGS) entry which is preliminary data.</text>
</comment>
<dbReference type="AlphaFoldDB" id="A0A0F8HJC8"/>
<reference evidence="2 3" key="1">
    <citation type="journal article" date="2015" name="ISME J.">
        <title>Genomic and phenotypic differentiation among Methanosarcina mazei populations from Columbia River sediment.</title>
        <authorList>
            <person name="Youngblut N.D."/>
            <person name="Wirth J.S."/>
            <person name="Henriksen J.R."/>
            <person name="Smith M."/>
            <person name="Simon H."/>
            <person name="Metcalf W.W."/>
            <person name="Whitaker R.J."/>
        </authorList>
    </citation>
    <scope>NUCLEOTIDE SEQUENCE [LARGE SCALE GENOMIC DNA]</scope>
    <source>
        <strain evidence="2 3">3.H.A.2.1</strain>
    </source>
</reference>
<dbReference type="Pfam" id="PF21247">
    <property type="entry name" value="Fic-like_C"/>
    <property type="match status" value="1"/>
</dbReference>
<dbReference type="InterPro" id="IPR049514">
    <property type="entry name" value="Fic-like_C"/>
</dbReference>
<evidence type="ECO:0000259" key="1">
    <source>
        <dbReference type="Pfam" id="PF21247"/>
    </source>
</evidence>
<gene>
    <name evidence="2" type="ORF">DU63_07545</name>
</gene>
<dbReference type="PATRIC" id="fig|2209.43.peg.1638"/>
<dbReference type="RefSeq" id="WP_052735513.1">
    <property type="nucleotide sequence ID" value="NZ_JJPO01000002.1"/>
</dbReference>
<proteinExistence type="predicted"/>
<sequence>MGRIFINTVNDTIITPQATPQAENNKINALLEYCIEPRSREEIQEFMGLKDRKHFRLEILNPLIQEGKLFLTIPDKPNSPNQKYYSHLKDPNHV</sequence>
<evidence type="ECO:0000313" key="2">
    <source>
        <dbReference type="EMBL" id="KKG76786.1"/>
    </source>
</evidence>